<dbReference type="EMBL" id="AUND01000042">
    <property type="protein sequence ID" value="KEO50522.1"/>
    <property type="molecule type" value="Genomic_DNA"/>
</dbReference>
<dbReference type="CDD" id="cd01949">
    <property type="entry name" value="GGDEF"/>
    <property type="match status" value="1"/>
</dbReference>
<dbReference type="RefSeq" id="WP_051692831.1">
    <property type="nucleotide sequence ID" value="NZ_AUND01000042.1"/>
</dbReference>
<dbReference type="Gene3D" id="3.30.70.270">
    <property type="match status" value="1"/>
</dbReference>
<dbReference type="SMART" id="SM00267">
    <property type="entry name" value="GGDEF"/>
    <property type="match status" value="1"/>
</dbReference>
<evidence type="ECO:0000256" key="2">
    <source>
        <dbReference type="ARBA" id="ARBA00034247"/>
    </source>
</evidence>
<dbReference type="InterPro" id="IPR029787">
    <property type="entry name" value="Nucleotide_cyclase"/>
</dbReference>
<keyword evidence="3" id="KW-1133">Transmembrane helix</keyword>
<gene>
    <name evidence="5" type="ORF">TP2_14740</name>
</gene>
<dbReference type="InterPro" id="IPR043128">
    <property type="entry name" value="Rev_trsase/Diguanyl_cyclase"/>
</dbReference>
<evidence type="ECO:0000256" key="3">
    <source>
        <dbReference type="SAM" id="Phobius"/>
    </source>
</evidence>
<reference evidence="5 6" key="1">
    <citation type="submission" date="2013-07" db="EMBL/GenBank/DDBJ databases">
        <title>Thioclava pacifica DSM 10166 Genome Sequencing.</title>
        <authorList>
            <person name="Lai Q."/>
            <person name="Shao Z."/>
        </authorList>
    </citation>
    <scope>NUCLEOTIDE SEQUENCE [LARGE SCALE GENOMIC DNA]</scope>
    <source>
        <strain evidence="5 6">DSM 10166</strain>
    </source>
</reference>
<feature type="transmembrane region" description="Helical" evidence="3">
    <location>
        <begin position="12"/>
        <end position="31"/>
    </location>
</feature>
<feature type="transmembrane region" description="Helical" evidence="3">
    <location>
        <begin position="144"/>
        <end position="166"/>
    </location>
</feature>
<dbReference type="InterPro" id="IPR050469">
    <property type="entry name" value="Diguanylate_Cyclase"/>
</dbReference>
<dbReference type="GO" id="GO:0052621">
    <property type="term" value="F:diguanylate cyclase activity"/>
    <property type="evidence" value="ECO:0007669"/>
    <property type="project" value="UniProtKB-EC"/>
</dbReference>
<sequence length="447" mass="48729">MLSNCAQQDRLDGVRIIALVMGLIIVAGTAHNFLVSAETSAPALHPFSALGYLSIAISLLVQSGRPLAPPYWLRVQQIVVLCFMAERLIEAFIPGWPRLVTSEVVESLNDRYHFNGRLSVETAMGLFSLHLAMFLAPSSLGAGVLAYFGALCLGIFVIYQFGFGILLFHGQFSMASLGSLLFALAGVSLLLRKNGYLRPFFSHRSHGIAMRALLFVSVAAPFIGGVVFIEIQHPDPRGIFALQLLFSSFSALFVGLLLLLGRQINTDARRIERVTKHDPLTGALSRQGLRDILSDTDPFGGAILVDVDHLKAINERFGYAQGDRVLIWLAEILNRLFPAEVPVTRWGDGEFLILTAEADDKTLERHATLIQRAVAAMDPLALEGAQFHVTVSIGYSAIDPSQEADIHAALGRAEGALYTAKRTGRNQSCSAQGEYCIRRATIEELVA</sequence>
<feature type="transmembrane region" description="Helical" evidence="3">
    <location>
        <begin position="212"/>
        <end position="233"/>
    </location>
</feature>
<feature type="transmembrane region" description="Helical" evidence="3">
    <location>
        <begin position="43"/>
        <end position="61"/>
    </location>
</feature>
<evidence type="ECO:0000259" key="4">
    <source>
        <dbReference type="PROSITE" id="PS50887"/>
    </source>
</evidence>
<keyword evidence="3" id="KW-0472">Membrane</keyword>
<dbReference type="PROSITE" id="PS50887">
    <property type="entry name" value="GGDEF"/>
    <property type="match status" value="1"/>
</dbReference>
<evidence type="ECO:0000313" key="5">
    <source>
        <dbReference type="EMBL" id="KEO50522.1"/>
    </source>
</evidence>
<feature type="transmembrane region" description="Helical" evidence="3">
    <location>
        <begin position="239"/>
        <end position="260"/>
    </location>
</feature>
<dbReference type="STRING" id="1353537.TP2_14740"/>
<dbReference type="PANTHER" id="PTHR45138:SF9">
    <property type="entry name" value="DIGUANYLATE CYCLASE DGCM-RELATED"/>
    <property type="match status" value="1"/>
</dbReference>
<feature type="transmembrane region" description="Helical" evidence="3">
    <location>
        <begin position="172"/>
        <end position="191"/>
    </location>
</feature>
<name>A0A074JM85_9RHOB</name>
<dbReference type="OrthoDB" id="9812260at2"/>
<keyword evidence="3" id="KW-0812">Transmembrane</keyword>
<comment type="catalytic activity">
    <reaction evidence="2">
        <text>2 GTP = 3',3'-c-di-GMP + 2 diphosphate</text>
        <dbReference type="Rhea" id="RHEA:24898"/>
        <dbReference type="ChEBI" id="CHEBI:33019"/>
        <dbReference type="ChEBI" id="CHEBI:37565"/>
        <dbReference type="ChEBI" id="CHEBI:58805"/>
        <dbReference type="EC" id="2.7.7.65"/>
    </reaction>
</comment>
<comment type="caution">
    <text evidence="5">The sequence shown here is derived from an EMBL/GenBank/DDBJ whole genome shotgun (WGS) entry which is preliminary data.</text>
</comment>
<dbReference type="eggNOG" id="COG2199">
    <property type="taxonomic scope" value="Bacteria"/>
</dbReference>
<dbReference type="Pfam" id="PF00990">
    <property type="entry name" value="GGDEF"/>
    <property type="match status" value="1"/>
</dbReference>
<evidence type="ECO:0000256" key="1">
    <source>
        <dbReference type="ARBA" id="ARBA00012528"/>
    </source>
</evidence>
<protein>
    <recommendedName>
        <fullName evidence="1">diguanylate cyclase</fullName>
        <ecNumber evidence="1">2.7.7.65</ecNumber>
    </recommendedName>
</protein>
<dbReference type="InterPro" id="IPR000160">
    <property type="entry name" value="GGDEF_dom"/>
</dbReference>
<dbReference type="NCBIfam" id="TIGR00254">
    <property type="entry name" value="GGDEF"/>
    <property type="match status" value="1"/>
</dbReference>
<evidence type="ECO:0000313" key="6">
    <source>
        <dbReference type="Proteomes" id="UP000027432"/>
    </source>
</evidence>
<dbReference type="EC" id="2.7.7.65" evidence="1"/>
<organism evidence="5 6">
    <name type="scientific">Thioclava pacifica DSM 10166</name>
    <dbReference type="NCBI Taxonomy" id="1353537"/>
    <lineage>
        <taxon>Bacteria</taxon>
        <taxon>Pseudomonadati</taxon>
        <taxon>Pseudomonadota</taxon>
        <taxon>Alphaproteobacteria</taxon>
        <taxon>Rhodobacterales</taxon>
        <taxon>Paracoccaceae</taxon>
        <taxon>Thioclava</taxon>
    </lineage>
</organism>
<dbReference type="SUPFAM" id="SSF55073">
    <property type="entry name" value="Nucleotide cyclase"/>
    <property type="match status" value="1"/>
</dbReference>
<feature type="domain" description="GGDEF" evidence="4">
    <location>
        <begin position="298"/>
        <end position="433"/>
    </location>
</feature>
<proteinExistence type="predicted"/>
<dbReference type="AlphaFoldDB" id="A0A074JM85"/>
<dbReference type="Proteomes" id="UP000027432">
    <property type="component" value="Unassembled WGS sequence"/>
</dbReference>
<dbReference type="PANTHER" id="PTHR45138">
    <property type="entry name" value="REGULATORY COMPONENTS OF SENSORY TRANSDUCTION SYSTEM"/>
    <property type="match status" value="1"/>
</dbReference>
<accession>A0A074JM85</accession>
<keyword evidence="6" id="KW-1185">Reference proteome</keyword>